<protein>
    <submittedName>
        <fullName evidence="3">Mrp family chromosome partitioning ATPase</fullName>
    </submittedName>
</protein>
<dbReference type="EMBL" id="JAGIOJ010000001">
    <property type="protein sequence ID" value="MBP2399960.1"/>
    <property type="molecule type" value="Genomic_DNA"/>
</dbReference>
<keyword evidence="2" id="KW-1133">Transmembrane helix</keyword>
<sequence length="384" mass="40918">MPNTGAHPQFIANMAQRRFPIAVSDLTAWQDEARYLAQLPATAANPAGTPPAAAELDQAIKHHLDAAQARLTRPRFKMMLGTTLIGSVMAHVHAAESLMLRRGDTDYLLGKLPKIQSDVRNHLRLKDPQRIGFEQLMRDMDKLGSNGQAKRDLVSSGHVREEIINAGTAANMSYRREYARMLSFHRGLTAWTVILLVLAAGLAVWGAVRPTDLAICFTPQGQGTVVCPTRESPYAAGQSAAPAGGAENTESSAQVSSGEQRRDEVIAGAVRPTDISLLLLVGMAGAAVTAAGSFRSVGGTATPFNLAIAMALLKLPLGALIAVFGLLLIRGGFFPGLSDLDSAPQILAWAVIFGAAQQLFTVMVDQQAKRVQDQVGEVVEAPNE</sequence>
<dbReference type="Proteomes" id="UP001195422">
    <property type="component" value="Unassembled WGS sequence"/>
</dbReference>
<evidence type="ECO:0000313" key="4">
    <source>
        <dbReference type="Proteomes" id="UP001195422"/>
    </source>
</evidence>
<feature type="transmembrane region" description="Helical" evidence="2">
    <location>
        <begin position="306"/>
        <end position="334"/>
    </location>
</feature>
<keyword evidence="2" id="KW-0472">Membrane</keyword>
<feature type="compositionally biased region" description="Low complexity" evidence="1">
    <location>
        <begin position="236"/>
        <end position="246"/>
    </location>
</feature>
<dbReference type="RefSeq" id="WP_188946809.1">
    <property type="nucleotide sequence ID" value="NZ_BMPH01000001.1"/>
</dbReference>
<keyword evidence="2" id="KW-0812">Transmembrane</keyword>
<keyword evidence="4" id="KW-1185">Reference proteome</keyword>
<evidence type="ECO:0000313" key="3">
    <source>
        <dbReference type="EMBL" id="MBP2399960.1"/>
    </source>
</evidence>
<feature type="region of interest" description="Disordered" evidence="1">
    <location>
        <begin position="236"/>
        <end position="260"/>
    </location>
</feature>
<feature type="transmembrane region" description="Helical" evidence="2">
    <location>
        <begin position="346"/>
        <end position="364"/>
    </location>
</feature>
<evidence type="ECO:0000256" key="2">
    <source>
        <dbReference type="SAM" id="Phobius"/>
    </source>
</evidence>
<organism evidence="3 4">
    <name type="scientific">Glutamicibacter protophormiae</name>
    <name type="common">Brevibacterium protophormiae</name>
    <dbReference type="NCBI Taxonomy" id="37930"/>
    <lineage>
        <taxon>Bacteria</taxon>
        <taxon>Bacillati</taxon>
        <taxon>Actinomycetota</taxon>
        <taxon>Actinomycetes</taxon>
        <taxon>Micrococcales</taxon>
        <taxon>Micrococcaceae</taxon>
        <taxon>Glutamicibacter</taxon>
    </lineage>
</organism>
<accession>A0ABS4XUB9</accession>
<gene>
    <name evidence="3" type="ORF">JOF39_003041</name>
</gene>
<feature type="transmembrane region" description="Helical" evidence="2">
    <location>
        <begin position="275"/>
        <end position="294"/>
    </location>
</feature>
<feature type="compositionally biased region" description="Polar residues" evidence="1">
    <location>
        <begin position="248"/>
        <end position="258"/>
    </location>
</feature>
<evidence type="ECO:0000256" key="1">
    <source>
        <dbReference type="SAM" id="MobiDB-lite"/>
    </source>
</evidence>
<reference evidence="3 4" key="1">
    <citation type="submission" date="2021-03" db="EMBL/GenBank/DDBJ databases">
        <title>Sequencing the genomes of 1000 actinobacteria strains.</title>
        <authorList>
            <person name="Klenk H.-P."/>
        </authorList>
    </citation>
    <scope>NUCLEOTIDE SEQUENCE [LARGE SCALE GENOMIC DNA]</scope>
    <source>
        <strain evidence="3 4">DSM 20168</strain>
    </source>
</reference>
<proteinExistence type="predicted"/>
<feature type="transmembrane region" description="Helical" evidence="2">
    <location>
        <begin position="188"/>
        <end position="208"/>
    </location>
</feature>
<name>A0ABS4XUB9_GLUPR</name>
<comment type="caution">
    <text evidence="3">The sequence shown here is derived from an EMBL/GenBank/DDBJ whole genome shotgun (WGS) entry which is preliminary data.</text>
</comment>